<dbReference type="VEuPathDB" id="FungiDB:MAN_02002"/>
<dbReference type="Proteomes" id="UP000031186">
    <property type="component" value="Unassembled WGS sequence"/>
</dbReference>
<dbReference type="AlphaFoldDB" id="A0A0B4FGA7"/>
<evidence type="ECO:0000256" key="1">
    <source>
        <dbReference type="SAM" id="MobiDB-lite"/>
    </source>
</evidence>
<dbReference type="EMBL" id="AZNF01000002">
    <property type="protein sequence ID" value="KID69488.1"/>
    <property type="molecule type" value="Genomic_DNA"/>
</dbReference>
<name>A0A0B4FGA7_METAF</name>
<dbReference type="OrthoDB" id="10458220at2759"/>
<feature type="region of interest" description="Disordered" evidence="1">
    <location>
        <begin position="88"/>
        <end position="109"/>
    </location>
</feature>
<protein>
    <submittedName>
        <fullName evidence="2">Uncharacterized protein</fullName>
    </submittedName>
</protein>
<feature type="non-terminal residue" evidence="2">
    <location>
        <position position="1"/>
    </location>
</feature>
<reference evidence="2 3" key="1">
    <citation type="journal article" date="2014" name="Proc. Natl. Acad. Sci. U.S.A.">
        <title>Trajectory and genomic determinants of fungal-pathogen speciation and host adaptation.</title>
        <authorList>
            <person name="Hu X."/>
            <person name="Xiao G."/>
            <person name="Zheng P."/>
            <person name="Shang Y."/>
            <person name="Su Y."/>
            <person name="Zhang X."/>
            <person name="Liu X."/>
            <person name="Zhan S."/>
            <person name="St Leger R.J."/>
            <person name="Wang C."/>
        </authorList>
    </citation>
    <scope>NUCLEOTIDE SEQUENCE [LARGE SCALE GENOMIC DNA]</scope>
    <source>
        <strain evidence="2 3">ARSEF 549</strain>
    </source>
</reference>
<feature type="compositionally biased region" description="Polar residues" evidence="1">
    <location>
        <begin position="52"/>
        <end position="67"/>
    </location>
</feature>
<comment type="caution">
    <text evidence="2">The sequence shown here is derived from an EMBL/GenBank/DDBJ whole genome shotgun (WGS) entry which is preliminary data.</text>
</comment>
<feature type="compositionally biased region" description="Low complexity" evidence="1">
    <location>
        <begin position="12"/>
        <end position="42"/>
    </location>
</feature>
<accession>A0A0B4FGA7</accession>
<organism evidence="2 3">
    <name type="scientific">Metarhizium anisopliae (strain ARSEF 549)</name>
    <dbReference type="NCBI Taxonomy" id="3151832"/>
    <lineage>
        <taxon>Eukaryota</taxon>
        <taxon>Fungi</taxon>
        <taxon>Dikarya</taxon>
        <taxon>Ascomycota</taxon>
        <taxon>Pezizomycotina</taxon>
        <taxon>Sordariomycetes</taxon>
        <taxon>Hypocreomycetidae</taxon>
        <taxon>Hypocreales</taxon>
        <taxon>Clavicipitaceae</taxon>
        <taxon>Metarhizium</taxon>
    </lineage>
</organism>
<evidence type="ECO:0000313" key="3">
    <source>
        <dbReference type="Proteomes" id="UP000031186"/>
    </source>
</evidence>
<feature type="compositionally biased region" description="Gly residues" evidence="1">
    <location>
        <begin position="99"/>
        <end position="109"/>
    </location>
</feature>
<proteinExistence type="predicted"/>
<feature type="region of interest" description="Disordered" evidence="1">
    <location>
        <begin position="1"/>
        <end position="67"/>
    </location>
</feature>
<evidence type="ECO:0000313" key="2">
    <source>
        <dbReference type="EMBL" id="KID69488.1"/>
    </source>
</evidence>
<keyword evidence="3" id="KW-1185">Reference proteome</keyword>
<sequence length="109" mass="10199">MSNIKVGDIDTGGESKTGTSGTLSFLDFGAGSDGPSAASGDAEAGGDGDLNVGQNGRQGVTVGNISTGGKATSGGAYTVSCLSARLGGKGVSSKSGNATAGGRGNINIG</sequence>
<dbReference type="HOGENOM" id="CLU_2184560_0_0_1"/>
<gene>
    <name evidence="2" type="ORF">MAN_02002</name>
</gene>